<evidence type="ECO:0000313" key="2">
    <source>
        <dbReference type="EMBL" id="KUK67322.1"/>
    </source>
</evidence>
<accession>A0A101GZG3</accession>
<dbReference type="AlphaFoldDB" id="A0A101GZG3"/>
<feature type="transmembrane region" description="Helical" evidence="1">
    <location>
        <begin position="150"/>
        <end position="173"/>
    </location>
</feature>
<organism evidence="2 3">
    <name type="scientific">candidate division WS6 bacterium 36_33</name>
    <dbReference type="NCBI Taxonomy" id="1641388"/>
    <lineage>
        <taxon>Bacteria</taxon>
        <taxon>Candidatus Dojkabacteria</taxon>
    </lineage>
</organism>
<dbReference type="Pfam" id="PF04307">
    <property type="entry name" value="YdjM"/>
    <property type="match status" value="1"/>
</dbReference>
<evidence type="ECO:0000313" key="3">
    <source>
        <dbReference type="Proteomes" id="UP000053469"/>
    </source>
</evidence>
<proteinExistence type="predicted"/>
<name>A0A101GZG3_9BACT</name>
<sequence length="427" mass="49355">MYIAHGPISYLVNEAIQSKKIKHLKMSEQILVALCALLFGILPDFDIFLLSMLSVPRFIHHGVITHTPIFYIGIWVILKGLICIKGKFLNKKTNKALDNNLSHILANTFLIGTLFHLFADFIVDSIMLAYPVSKDKFYLIKYIFEPNLFASFPFSVMDSIEIFFIALFVYALYKKFIKKSRLVNISLKILVLVGMLYIPLTIWASSNTYNRSYLREEKNEVVQDIDYDGISDGQDPDVGNTKEDNLEKVDSEQLFTEAEGIITSGKWTNQDNNALIAETKDSLGGFSSYRIISQAHYNLRLPIEPVLRDYHIKKYGFESYFYSDYEYPTLLFEYLEEKGMLEEIQVDEDTRITPGKIFFLVERISNNIDEGSNREKSQQELNILNLGITLEENYLATVLEGDKHLTKHTYGEVNQVYKEEFMLYIQK</sequence>
<keyword evidence="1" id="KW-0812">Transmembrane</keyword>
<keyword evidence="1" id="KW-0472">Membrane</keyword>
<protein>
    <submittedName>
        <fullName evidence="2">Seg</fullName>
    </submittedName>
</protein>
<feature type="transmembrane region" description="Helical" evidence="1">
    <location>
        <begin position="63"/>
        <end position="84"/>
    </location>
</feature>
<feature type="transmembrane region" description="Helical" evidence="1">
    <location>
        <begin position="30"/>
        <end position="51"/>
    </location>
</feature>
<feature type="transmembrane region" description="Helical" evidence="1">
    <location>
        <begin position="185"/>
        <end position="204"/>
    </location>
</feature>
<dbReference type="InterPro" id="IPR007404">
    <property type="entry name" value="YdjM-like"/>
</dbReference>
<keyword evidence="1" id="KW-1133">Transmembrane helix</keyword>
<comment type="caution">
    <text evidence="2">The sequence shown here is derived from an EMBL/GenBank/DDBJ whole genome shotgun (WGS) entry which is preliminary data.</text>
</comment>
<reference evidence="3" key="1">
    <citation type="journal article" date="2015" name="MBio">
        <title>Genome-Resolved Metagenomic Analysis Reveals Roles for Candidate Phyla and Other Microbial Community Members in Biogeochemical Transformations in Oil Reservoirs.</title>
        <authorList>
            <person name="Hu P."/>
            <person name="Tom L."/>
            <person name="Singh A."/>
            <person name="Thomas B.C."/>
            <person name="Baker B.J."/>
            <person name="Piceno Y.M."/>
            <person name="Andersen G.L."/>
            <person name="Banfield J.F."/>
        </authorList>
    </citation>
    <scope>NUCLEOTIDE SEQUENCE [LARGE SCALE GENOMIC DNA]</scope>
</reference>
<dbReference type="EMBL" id="LGGI01000019">
    <property type="protein sequence ID" value="KUK67322.1"/>
    <property type="molecule type" value="Genomic_DNA"/>
</dbReference>
<gene>
    <name evidence="2" type="ORF">XD87_0194</name>
</gene>
<evidence type="ECO:0000256" key="1">
    <source>
        <dbReference type="SAM" id="Phobius"/>
    </source>
</evidence>
<dbReference type="Proteomes" id="UP000053469">
    <property type="component" value="Unassembled WGS sequence"/>
</dbReference>
<feature type="transmembrane region" description="Helical" evidence="1">
    <location>
        <begin position="104"/>
        <end position="130"/>
    </location>
</feature>